<protein>
    <submittedName>
        <fullName evidence="2">Uncharacterized protein</fullName>
    </submittedName>
</protein>
<dbReference type="AlphaFoldDB" id="A0A0D0ED24"/>
<feature type="compositionally biased region" description="Low complexity" evidence="1">
    <location>
        <begin position="385"/>
        <end position="394"/>
    </location>
</feature>
<feature type="region of interest" description="Disordered" evidence="1">
    <location>
        <begin position="15"/>
        <end position="39"/>
    </location>
</feature>
<dbReference type="OrthoDB" id="4092340at2759"/>
<accession>A0A0D0ED24</accession>
<evidence type="ECO:0000313" key="3">
    <source>
        <dbReference type="Proteomes" id="UP000054538"/>
    </source>
</evidence>
<evidence type="ECO:0000313" key="2">
    <source>
        <dbReference type="EMBL" id="KIL00376.1"/>
    </source>
</evidence>
<organism evidence="2 3">
    <name type="scientific">Paxillus rubicundulus Ve08.2h10</name>
    <dbReference type="NCBI Taxonomy" id="930991"/>
    <lineage>
        <taxon>Eukaryota</taxon>
        <taxon>Fungi</taxon>
        <taxon>Dikarya</taxon>
        <taxon>Basidiomycota</taxon>
        <taxon>Agaricomycotina</taxon>
        <taxon>Agaricomycetes</taxon>
        <taxon>Agaricomycetidae</taxon>
        <taxon>Boletales</taxon>
        <taxon>Paxilineae</taxon>
        <taxon>Paxillaceae</taxon>
        <taxon>Paxillus</taxon>
    </lineage>
</organism>
<feature type="compositionally biased region" description="Polar residues" evidence="1">
    <location>
        <begin position="283"/>
        <end position="310"/>
    </location>
</feature>
<feature type="region of interest" description="Disordered" evidence="1">
    <location>
        <begin position="329"/>
        <end position="353"/>
    </location>
</feature>
<proteinExistence type="predicted"/>
<reference evidence="2 3" key="1">
    <citation type="submission" date="2014-04" db="EMBL/GenBank/DDBJ databases">
        <authorList>
            <consortium name="DOE Joint Genome Institute"/>
            <person name="Kuo A."/>
            <person name="Kohler A."/>
            <person name="Jargeat P."/>
            <person name="Nagy L.G."/>
            <person name="Floudas D."/>
            <person name="Copeland A."/>
            <person name="Barry K.W."/>
            <person name="Cichocki N."/>
            <person name="Veneault-Fourrey C."/>
            <person name="LaButti K."/>
            <person name="Lindquist E.A."/>
            <person name="Lipzen A."/>
            <person name="Lundell T."/>
            <person name="Morin E."/>
            <person name="Murat C."/>
            <person name="Sun H."/>
            <person name="Tunlid A."/>
            <person name="Henrissat B."/>
            <person name="Grigoriev I.V."/>
            <person name="Hibbett D.S."/>
            <person name="Martin F."/>
            <person name="Nordberg H.P."/>
            <person name="Cantor M.N."/>
            <person name="Hua S.X."/>
        </authorList>
    </citation>
    <scope>NUCLEOTIDE SEQUENCE [LARGE SCALE GENOMIC DNA]</scope>
    <source>
        <strain evidence="2 3">Ve08.2h10</strain>
    </source>
</reference>
<dbReference type="EMBL" id="KN824835">
    <property type="protein sequence ID" value="KIL00376.1"/>
    <property type="molecule type" value="Genomic_DNA"/>
</dbReference>
<dbReference type="HOGENOM" id="CLU_619663_0_0_1"/>
<reference evidence="3" key="2">
    <citation type="submission" date="2015-01" db="EMBL/GenBank/DDBJ databases">
        <title>Evolutionary Origins and Diversification of the Mycorrhizal Mutualists.</title>
        <authorList>
            <consortium name="DOE Joint Genome Institute"/>
            <consortium name="Mycorrhizal Genomics Consortium"/>
            <person name="Kohler A."/>
            <person name="Kuo A."/>
            <person name="Nagy L.G."/>
            <person name="Floudas D."/>
            <person name="Copeland A."/>
            <person name="Barry K.W."/>
            <person name="Cichocki N."/>
            <person name="Veneault-Fourrey C."/>
            <person name="LaButti K."/>
            <person name="Lindquist E.A."/>
            <person name="Lipzen A."/>
            <person name="Lundell T."/>
            <person name="Morin E."/>
            <person name="Murat C."/>
            <person name="Riley R."/>
            <person name="Ohm R."/>
            <person name="Sun H."/>
            <person name="Tunlid A."/>
            <person name="Henrissat B."/>
            <person name="Grigoriev I.V."/>
            <person name="Hibbett D.S."/>
            <person name="Martin F."/>
        </authorList>
    </citation>
    <scope>NUCLEOTIDE SEQUENCE [LARGE SCALE GENOMIC DNA]</scope>
    <source>
        <strain evidence="3">Ve08.2h10</strain>
    </source>
</reference>
<keyword evidence="3" id="KW-1185">Reference proteome</keyword>
<feature type="compositionally biased region" description="Polar residues" evidence="1">
    <location>
        <begin position="196"/>
        <end position="207"/>
    </location>
</feature>
<name>A0A0D0ED24_9AGAM</name>
<sequence>MATAQHHSHRAALLNGLRTGGVRSNSMSTPHTAAPGGSFNIPRFASTAIQQSIFPEGDDVDQLGELFSQNLYVHNNNPANNNGFSATASSARPLTAAVDNTSNRFIQQQMAGQRGLNPNSAPFSPAYPHGVQPQVTPAEAQLHAYQQMQLMQLEIMRLQNAQVQRNQQVQAVVLAEALRQQARRGGTGMNPPASAGPTNFSFDTRANSPPARRPSQAETLKAQLGVSGVSSYEDQGPMTAALGGRFGARLPASSIAFPTTPDVMPRTSSPPKQTTVIDAVTPLGSSPPHNLNSNLPKDNVPSKSDVATSWRRGNTTNSVLSGLRTVSTASPSVKITPPPGERTSPPLILTPANKLRPRPLSFTFVTSRNSPIVAIDSGSEHEDAMSSASSASLSNPATPHSSSSLDTAPLSPREEATKKLYEGLGMGRPAPYIVQTPMSALPQRLVSQPVRHPRGPPSGADELGPKNFATRIRRKAIGGLGVLMDARERRESIEVC</sequence>
<feature type="region of interest" description="Disordered" evidence="1">
    <location>
        <begin position="183"/>
        <end position="217"/>
    </location>
</feature>
<dbReference type="Proteomes" id="UP000054538">
    <property type="component" value="Unassembled WGS sequence"/>
</dbReference>
<dbReference type="InParanoid" id="A0A0D0ED24"/>
<feature type="region of interest" description="Disordered" evidence="1">
    <location>
        <begin position="377"/>
        <end position="412"/>
    </location>
</feature>
<gene>
    <name evidence="2" type="ORF">PAXRUDRAFT_8252</name>
</gene>
<feature type="compositionally biased region" description="Polar residues" evidence="1">
    <location>
        <begin position="395"/>
        <end position="406"/>
    </location>
</feature>
<feature type="compositionally biased region" description="Polar residues" evidence="1">
    <location>
        <begin position="22"/>
        <end position="31"/>
    </location>
</feature>
<feature type="region of interest" description="Disordered" evidence="1">
    <location>
        <begin position="281"/>
        <end position="310"/>
    </location>
</feature>
<evidence type="ECO:0000256" key="1">
    <source>
        <dbReference type="SAM" id="MobiDB-lite"/>
    </source>
</evidence>